<evidence type="ECO:0008006" key="4">
    <source>
        <dbReference type="Google" id="ProtNLM"/>
    </source>
</evidence>
<keyword evidence="3" id="KW-1185">Reference proteome</keyword>
<gene>
    <name evidence="2" type="ordered locus">Plav_2321</name>
</gene>
<dbReference type="PANTHER" id="PTHR34387">
    <property type="entry name" value="SLR1258 PROTEIN"/>
    <property type="match status" value="1"/>
</dbReference>
<dbReference type="AlphaFoldDB" id="A7HVK2"/>
<name>A7HVK2_PARL1</name>
<evidence type="ECO:0000313" key="3">
    <source>
        <dbReference type="Proteomes" id="UP000006377"/>
    </source>
</evidence>
<evidence type="ECO:0000256" key="1">
    <source>
        <dbReference type="SAM" id="SignalP"/>
    </source>
</evidence>
<dbReference type="Pfam" id="PF04402">
    <property type="entry name" value="SIMPL"/>
    <property type="match status" value="1"/>
</dbReference>
<dbReference type="PANTHER" id="PTHR34387:SF2">
    <property type="entry name" value="SLR1258 PROTEIN"/>
    <property type="match status" value="1"/>
</dbReference>
<feature type="signal peptide" evidence="1">
    <location>
        <begin position="1"/>
        <end position="34"/>
    </location>
</feature>
<dbReference type="InterPro" id="IPR007497">
    <property type="entry name" value="SIMPL/DUF541"/>
</dbReference>
<keyword evidence="1" id="KW-0732">Signal</keyword>
<dbReference type="InterPro" id="IPR052022">
    <property type="entry name" value="26kDa_periplasmic_antigen"/>
</dbReference>
<proteinExistence type="predicted"/>
<dbReference type="GO" id="GO:0006974">
    <property type="term" value="P:DNA damage response"/>
    <property type="evidence" value="ECO:0007669"/>
    <property type="project" value="TreeGrafter"/>
</dbReference>
<dbReference type="RefSeq" id="WP_012111242.1">
    <property type="nucleotide sequence ID" value="NC_009719.1"/>
</dbReference>
<evidence type="ECO:0000313" key="2">
    <source>
        <dbReference type="EMBL" id="ABS63935.1"/>
    </source>
</evidence>
<protein>
    <recommendedName>
        <fullName evidence="4">26 kDa periplasmic immunogenic protein</fullName>
    </recommendedName>
</protein>
<sequence length="251" mass="26392">MPKNRNTILAATPLAAIATLALFLGFVLAAPAHAQEKNEPRTITITGEGKAMAAPDIAYISTGVVTEGATAAEALAANTKAMAEVFAGLKDAGVAEKDMQTSQFSVYPVYEQQDPQKQEPRTPKIGGYRVQNQLTVTVRDLTALGGILDKVVSLGSNQMNGISFSIDKPEPLLDEARKDAVKDALRKAKLYAGAAGISLGQIMSISENGIGMPPQPYYAKDMMMRAEASSVPVAAGEQTITASVNLVIAID</sequence>
<dbReference type="Gene3D" id="3.30.110.170">
    <property type="entry name" value="Protein of unknown function (DUF541), domain 1"/>
    <property type="match status" value="1"/>
</dbReference>
<reference evidence="2 3" key="1">
    <citation type="journal article" date="2011" name="Stand. Genomic Sci.">
        <title>Complete genome sequence of Parvibaculum lavamentivorans type strain (DS-1(T)).</title>
        <authorList>
            <person name="Schleheck D."/>
            <person name="Weiss M."/>
            <person name="Pitluck S."/>
            <person name="Bruce D."/>
            <person name="Land M.L."/>
            <person name="Han S."/>
            <person name="Saunders E."/>
            <person name="Tapia R."/>
            <person name="Detter C."/>
            <person name="Brettin T."/>
            <person name="Han J."/>
            <person name="Woyke T."/>
            <person name="Goodwin L."/>
            <person name="Pennacchio L."/>
            <person name="Nolan M."/>
            <person name="Cook A.M."/>
            <person name="Kjelleberg S."/>
            <person name="Thomas T."/>
        </authorList>
    </citation>
    <scope>NUCLEOTIDE SEQUENCE [LARGE SCALE GENOMIC DNA]</scope>
    <source>
        <strain evidence="3">DS-1 / DSM 13023 / NCIMB 13966</strain>
    </source>
</reference>
<dbReference type="STRING" id="402881.Plav_2321"/>
<dbReference type="KEGG" id="pla:Plav_2321"/>
<dbReference type="HOGENOM" id="CLU_080344_4_0_5"/>
<dbReference type="eggNOG" id="COG2968">
    <property type="taxonomic scope" value="Bacteria"/>
</dbReference>
<dbReference type="Proteomes" id="UP000006377">
    <property type="component" value="Chromosome"/>
</dbReference>
<dbReference type="EMBL" id="CP000774">
    <property type="protein sequence ID" value="ABS63935.1"/>
    <property type="molecule type" value="Genomic_DNA"/>
</dbReference>
<accession>A7HVK2</accession>
<dbReference type="OrthoDB" id="9813144at2"/>
<organism evidence="2 3">
    <name type="scientific">Parvibaculum lavamentivorans (strain DS-1 / DSM 13023 / NCIMB 13966)</name>
    <dbReference type="NCBI Taxonomy" id="402881"/>
    <lineage>
        <taxon>Bacteria</taxon>
        <taxon>Pseudomonadati</taxon>
        <taxon>Pseudomonadota</taxon>
        <taxon>Alphaproteobacteria</taxon>
        <taxon>Hyphomicrobiales</taxon>
        <taxon>Parvibaculaceae</taxon>
        <taxon>Parvibaculum</taxon>
    </lineage>
</organism>
<dbReference type="Gene3D" id="3.30.70.2970">
    <property type="entry name" value="Protein of unknown function (DUF541), domain 2"/>
    <property type="match status" value="1"/>
</dbReference>
<feature type="chain" id="PRO_5002708235" description="26 kDa periplasmic immunogenic protein" evidence="1">
    <location>
        <begin position="35"/>
        <end position="251"/>
    </location>
</feature>